<dbReference type="PROSITE" id="PS51485">
    <property type="entry name" value="PHYTOCYANIN"/>
    <property type="match status" value="1"/>
</dbReference>
<keyword evidence="1" id="KW-0479">Metal-binding</keyword>
<dbReference type="InterPro" id="IPR028871">
    <property type="entry name" value="BlueCu_1_BS"/>
</dbReference>
<evidence type="ECO:0000256" key="4">
    <source>
        <dbReference type="SAM" id="MobiDB-lite"/>
    </source>
</evidence>
<evidence type="ECO:0000259" key="6">
    <source>
        <dbReference type="PROSITE" id="PS51485"/>
    </source>
</evidence>
<feature type="domain" description="Phytocyanin" evidence="6">
    <location>
        <begin position="23"/>
        <end position="124"/>
    </location>
</feature>
<feature type="chain" id="PRO_5029539276" description="Phytocyanin domain-containing protein" evidence="5">
    <location>
        <begin position="23"/>
        <end position="191"/>
    </location>
</feature>
<evidence type="ECO:0000313" key="8">
    <source>
        <dbReference type="Proteomes" id="UP000663760"/>
    </source>
</evidence>
<dbReference type="GO" id="GO:0005886">
    <property type="term" value="C:plasma membrane"/>
    <property type="evidence" value="ECO:0007669"/>
    <property type="project" value="TreeGrafter"/>
</dbReference>
<dbReference type="PANTHER" id="PTHR33021">
    <property type="entry name" value="BLUE COPPER PROTEIN"/>
    <property type="match status" value="1"/>
</dbReference>
<dbReference type="EMBL" id="LR746267">
    <property type="protein sequence ID" value="CAA7395463.1"/>
    <property type="molecule type" value="Genomic_DNA"/>
</dbReference>
<dbReference type="FunFam" id="2.60.40.420:FF:000003">
    <property type="entry name" value="Blue copper"/>
    <property type="match status" value="1"/>
</dbReference>
<protein>
    <recommendedName>
        <fullName evidence="6">Phytocyanin domain-containing protein</fullName>
    </recommendedName>
</protein>
<dbReference type="Proteomes" id="UP000663760">
    <property type="component" value="Chromosome 4"/>
</dbReference>
<evidence type="ECO:0000256" key="1">
    <source>
        <dbReference type="ARBA" id="ARBA00022723"/>
    </source>
</evidence>
<reference evidence="7" key="1">
    <citation type="submission" date="2020-02" db="EMBL/GenBank/DDBJ databases">
        <authorList>
            <person name="Scholz U."/>
            <person name="Mascher M."/>
            <person name="Fiebig A."/>
        </authorList>
    </citation>
    <scope>NUCLEOTIDE SEQUENCE</scope>
</reference>
<keyword evidence="2" id="KW-0186">Copper</keyword>
<dbReference type="InterPro" id="IPR039391">
    <property type="entry name" value="Phytocyanin-like"/>
</dbReference>
<name>A0A7I8KCR4_SPIIN</name>
<dbReference type="AlphaFoldDB" id="A0A7I8KCR4"/>
<proteinExistence type="predicted"/>
<organism evidence="7 8">
    <name type="scientific">Spirodela intermedia</name>
    <name type="common">Intermediate duckweed</name>
    <dbReference type="NCBI Taxonomy" id="51605"/>
    <lineage>
        <taxon>Eukaryota</taxon>
        <taxon>Viridiplantae</taxon>
        <taxon>Streptophyta</taxon>
        <taxon>Embryophyta</taxon>
        <taxon>Tracheophyta</taxon>
        <taxon>Spermatophyta</taxon>
        <taxon>Magnoliopsida</taxon>
        <taxon>Liliopsida</taxon>
        <taxon>Araceae</taxon>
        <taxon>Lemnoideae</taxon>
        <taxon>Spirodela</taxon>
    </lineage>
</organism>
<dbReference type="InterPro" id="IPR008972">
    <property type="entry name" value="Cupredoxin"/>
</dbReference>
<evidence type="ECO:0000256" key="2">
    <source>
        <dbReference type="ARBA" id="ARBA00023008"/>
    </source>
</evidence>
<dbReference type="PANTHER" id="PTHR33021:SF339">
    <property type="entry name" value="OS07G0570600 PROTEIN"/>
    <property type="match status" value="1"/>
</dbReference>
<dbReference type="PROSITE" id="PS00196">
    <property type="entry name" value="COPPER_BLUE"/>
    <property type="match status" value="1"/>
</dbReference>
<keyword evidence="5" id="KW-0732">Signal</keyword>
<keyword evidence="8" id="KW-1185">Reference proteome</keyword>
<feature type="region of interest" description="Disordered" evidence="4">
    <location>
        <begin position="134"/>
        <end position="165"/>
    </location>
</feature>
<dbReference type="OrthoDB" id="1933492at2759"/>
<sequence>MSFFFFLFLAVAFLGLAAPSAATVHKVGDAAGWTIMGNVDYAAWAASRTFRVGDTIVFTYNSNFHNVLEVNKVGFGKCSAAAPIATYTTGNDSIVLKSSGHQYFLCGIPGHCDAGQKVDINILKLSSPAPSGSPSAAPAAPIGSPSSAPPAVAKPGGAAAPAPQRSGGAASGSVGRYLMGWVLSAAVVVSL</sequence>
<dbReference type="Gene3D" id="2.60.40.420">
    <property type="entry name" value="Cupredoxins - blue copper proteins"/>
    <property type="match status" value="1"/>
</dbReference>
<dbReference type="GO" id="GO:0046872">
    <property type="term" value="F:metal ion binding"/>
    <property type="evidence" value="ECO:0007669"/>
    <property type="project" value="UniProtKB-KW"/>
</dbReference>
<dbReference type="SUPFAM" id="SSF49503">
    <property type="entry name" value="Cupredoxins"/>
    <property type="match status" value="1"/>
</dbReference>
<keyword evidence="3" id="KW-0325">Glycoprotein</keyword>
<dbReference type="GO" id="GO:0009055">
    <property type="term" value="F:electron transfer activity"/>
    <property type="evidence" value="ECO:0007669"/>
    <property type="project" value="InterPro"/>
</dbReference>
<feature type="signal peptide" evidence="5">
    <location>
        <begin position="1"/>
        <end position="22"/>
    </location>
</feature>
<evidence type="ECO:0000256" key="3">
    <source>
        <dbReference type="ARBA" id="ARBA00023180"/>
    </source>
</evidence>
<evidence type="ECO:0000313" key="7">
    <source>
        <dbReference type="EMBL" id="CAA7395463.1"/>
    </source>
</evidence>
<dbReference type="InterPro" id="IPR003245">
    <property type="entry name" value="Phytocyanin_dom"/>
</dbReference>
<gene>
    <name evidence="7" type="ORF">SI8410_04006124</name>
</gene>
<dbReference type="Pfam" id="PF02298">
    <property type="entry name" value="Cu_bind_like"/>
    <property type="match status" value="1"/>
</dbReference>
<evidence type="ECO:0000256" key="5">
    <source>
        <dbReference type="SAM" id="SignalP"/>
    </source>
</evidence>
<accession>A0A7I8KCR4</accession>